<proteinExistence type="predicted"/>
<dbReference type="Pfam" id="PF00400">
    <property type="entry name" value="WD40"/>
    <property type="match status" value="3"/>
</dbReference>
<dbReference type="SMART" id="SM00320">
    <property type="entry name" value="WD40"/>
    <property type="match status" value="6"/>
</dbReference>
<keyword evidence="7" id="KW-1185">Reference proteome</keyword>
<gene>
    <name evidence="6" type="ORF">LAMI_0E07294G</name>
</gene>
<sequence>MGEEIESMARLAEIPEEKQRNYMRWKKNSKLLYDYLNTNTNKWPSLTCQIFPDLDTSIDEHRVLLSSFTSSQFPEDESMYVARFSTLGHLKWSSLSNFDIEDMEFKMDNGVELPHKGLSTDVQVKYPAGDCNRARYCPSNPDLIATASSAGALYIFDRTKHSSSRSKLLADNEAKYEIECQLPVPVEDSEREATSVAWNWQRQGSLASSYSSGDVAVWDLMKYSKSNTTISEPQFTAKTDSAGCNDLAWMVNHDALLACCGESNVLGLIDIRDPLKHRLSKTEHHDSGINACQFNPNNDMLLSSADSAGRINFWDIRDFTKPIRTIYHEDAVSSLQWNHNLPTVIASAGQTLGTVKLWDMSAPTDDALIFTHCGHMLGVNDISWDLHDPWLMCSVSNDNSIHLWRPAATIVGSNETV</sequence>
<dbReference type="Proteomes" id="UP000191024">
    <property type="component" value="Chromosome E"/>
</dbReference>
<dbReference type="InterPro" id="IPR036322">
    <property type="entry name" value="WD40_repeat_dom_sf"/>
</dbReference>
<evidence type="ECO:0000313" key="6">
    <source>
        <dbReference type="EMBL" id="SCU91793.1"/>
    </source>
</evidence>
<protein>
    <submittedName>
        <fullName evidence="6">LAMI_0E07294g1_1</fullName>
    </submittedName>
</protein>
<evidence type="ECO:0000256" key="4">
    <source>
        <dbReference type="PROSITE-ProRule" id="PRU00221"/>
    </source>
</evidence>
<dbReference type="Gene3D" id="2.130.10.10">
    <property type="entry name" value="YVTN repeat-like/Quinoprotein amine dehydrogenase"/>
    <property type="match status" value="1"/>
</dbReference>
<evidence type="ECO:0000256" key="2">
    <source>
        <dbReference type="ARBA" id="ARBA00022737"/>
    </source>
</evidence>
<dbReference type="EMBL" id="LT598465">
    <property type="protein sequence ID" value="SCU91793.1"/>
    <property type="molecule type" value="Genomic_DNA"/>
</dbReference>
<dbReference type="InterPro" id="IPR050459">
    <property type="entry name" value="WD_repeat_RBAP46/RBAP48/MSI1"/>
</dbReference>
<dbReference type="InterPro" id="IPR022052">
    <property type="entry name" value="Histone-bd_RBBP4-like_N"/>
</dbReference>
<dbReference type="STRING" id="1230905.A0A1G4JMD7"/>
<dbReference type="SUPFAM" id="SSF50978">
    <property type="entry name" value="WD40 repeat-like"/>
    <property type="match status" value="1"/>
</dbReference>
<dbReference type="PANTHER" id="PTHR22850">
    <property type="entry name" value="WD40 REPEAT FAMILY"/>
    <property type="match status" value="1"/>
</dbReference>
<name>A0A1G4JMD7_9SACH</name>
<organism evidence="6 7">
    <name type="scientific">Lachancea mirantina</name>
    <dbReference type="NCBI Taxonomy" id="1230905"/>
    <lineage>
        <taxon>Eukaryota</taxon>
        <taxon>Fungi</taxon>
        <taxon>Dikarya</taxon>
        <taxon>Ascomycota</taxon>
        <taxon>Saccharomycotina</taxon>
        <taxon>Saccharomycetes</taxon>
        <taxon>Saccharomycetales</taxon>
        <taxon>Saccharomycetaceae</taxon>
        <taxon>Lachancea</taxon>
    </lineage>
</organism>
<feature type="repeat" description="WD" evidence="4">
    <location>
        <begin position="282"/>
        <end position="317"/>
    </location>
</feature>
<dbReference type="InterPro" id="IPR015943">
    <property type="entry name" value="WD40/YVTN_repeat-like_dom_sf"/>
</dbReference>
<dbReference type="AlphaFoldDB" id="A0A1G4JMD7"/>
<feature type="domain" description="Histone-binding protein RBBP4-like N-terminal" evidence="5">
    <location>
        <begin position="21"/>
        <end position="86"/>
    </location>
</feature>
<keyword evidence="1 4" id="KW-0853">WD repeat</keyword>
<keyword evidence="3" id="KW-0156">Chromatin regulator</keyword>
<accession>A0A1G4JMD7</accession>
<evidence type="ECO:0000256" key="1">
    <source>
        <dbReference type="ARBA" id="ARBA00022574"/>
    </source>
</evidence>
<keyword evidence="2" id="KW-0677">Repeat</keyword>
<dbReference type="OrthoDB" id="427795at2759"/>
<dbReference type="PROSITE" id="PS50082">
    <property type="entry name" value="WD_REPEATS_2"/>
    <property type="match status" value="1"/>
</dbReference>
<dbReference type="InterPro" id="IPR001680">
    <property type="entry name" value="WD40_rpt"/>
</dbReference>
<evidence type="ECO:0000259" key="5">
    <source>
        <dbReference type="Pfam" id="PF12265"/>
    </source>
</evidence>
<dbReference type="Pfam" id="PF12265">
    <property type="entry name" value="CAF1C_H4-bd"/>
    <property type="match status" value="1"/>
</dbReference>
<evidence type="ECO:0000256" key="3">
    <source>
        <dbReference type="ARBA" id="ARBA00022853"/>
    </source>
</evidence>
<dbReference type="GO" id="GO:0006325">
    <property type="term" value="P:chromatin organization"/>
    <property type="evidence" value="ECO:0007669"/>
    <property type="project" value="UniProtKB-KW"/>
</dbReference>
<evidence type="ECO:0000313" key="7">
    <source>
        <dbReference type="Proteomes" id="UP000191024"/>
    </source>
</evidence>
<reference evidence="6 7" key="1">
    <citation type="submission" date="2016-03" db="EMBL/GenBank/DDBJ databases">
        <authorList>
            <person name="Devillers H."/>
        </authorList>
    </citation>
    <scope>NUCLEOTIDE SEQUENCE [LARGE SCALE GENOMIC DNA]</scope>
    <source>
        <strain evidence="6">CBS 11717</strain>
    </source>
</reference>